<keyword evidence="5" id="KW-0964">Secreted</keyword>
<dbReference type="AlphaFoldDB" id="A0A830HL30"/>
<evidence type="ECO:0000256" key="3">
    <source>
        <dbReference type="ARBA" id="ARBA00005784"/>
    </source>
</evidence>
<keyword evidence="5" id="KW-0378">Hydrolase</keyword>
<evidence type="ECO:0000313" key="6">
    <source>
        <dbReference type="EMBL" id="GHP07343.1"/>
    </source>
</evidence>
<gene>
    <name evidence="6" type="ORF">PPROV_000608400</name>
</gene>
<dbReference type="GO" id="GO:0016787">
    <property type="term" value="F:hydrolase activity"/>
    <property type="evidence" value="ECO:0007669"/>
    <property type="project" value="UniProtKB-KW"/>
</dbReference>
<evidence type="ECO:0000256" key="4">
    <source>
        <dbReference type="ARBA" id="ARBA00022512"/>
    </source>
</evidence>
<dbReference type="OrthoDB" id="2015280at2759"/>
<reference evidence="6" key="1">
    <citation type="submission" date="2020-10" db="EMBL/GenBank/DDBJ databases">
        <title>Unveiling of a novel bifunctional photoreceptor, Dualchrome1, isolated from a cosmopolitan green alga.</title>
        <authorList>
            <person name="Suzuki S."/>
            <person name="Kawachi M."/>
        </authorList>
    </citation>
    <scope>NUCLEOTIDE SEQUENCE</scope>
    <source>
        <strain evidence="6">NIES 2893</strain>
    </source>
</reference>
<dbReference type="Proteomes" id="UP000660262">
    <property type="component" value="Unassembled WGS sequence"/>
</dbReference>
<dbReference type="Pfam" id="PF03283">
    <property type="entry name" value="PAE"/>
    <property type="match status" value="1"/>
</dbReference>
<dbReference type="GO" id="GO:0071555">
    <property type="term" value="P:cell wall organization"/>
    <property type="evidence" value="ECO:0007669"/>
    <property type="project" value="UniProtKB-KW"/>
</dbReference>
<dbReference type="PANTHER" id="PTHR21562:SF67">
    <property type="entry name" value="PECTIN ACETYLESTERASE"/>
    <property type="match status" value="1"/>
</dbReference>
<comment type="subcellular location">
    <subcellularLocation>
        <location evidence="2 5">Secreted</location>
        <location evidence="2 5">Cell wall</location>
    </subcellularLocation>
</comment>
<dbReference type="InterPro" id="IPR004963">
    <property type="entry name" value="PAE/NOTUM"/>
</dbReference>
<organism evidence="6 7">
    <name type="scientific">Pycnococcus provasolii</name>
    <dbReference type="NCBI Taxonomy" id="41880"/>
    <lineage>
        <taxon>Eukaryota</taxon>
        <taxon>Viridiplantae</taxon>
        <taxon>Chlorophyta</taxon>
        <taxon>Pseudoscourfieldiophyceae</taxon>
        <taxon>Pseudoscourfieldiales</taxon>
        <taxon>Pycnococcaceae</taxon>
        <taxon>Pycnococcus</taxon>
    </lineage>
</organism>
<dbReference type="PANTHER" id="PTHR21562">
    <property type="entry name" value="NOTUM-RELATED"/>
    <property type="match status" value="1"/>
</dbReference>
<keyword evidence="4 5" id="KW-0134">Cell wall</keyword>
<name>A0A830HL30_9CHLO</name>
<evidence type="ECO:0000256" key="2">
    <source>
        <dbReference type="ARBA" id="ARBA00004191"/>
    </source>
</evidence>
<evidence type="ECO:0000256" key="1">
    <source>
        <dbReference type="ARBA" id="ARBA00003534"/>
    </source>
</evidence>
<evidence type="ECO:0000313" key="7">
    <source>
        <dbReference type="Proteomes" id="UP000660262"/>
    </source>
</evidence>
<protein>
    <recommendedName>
        <fullName evidence="5">Pectin acetylesterase</fullName>
        <ecNumber evidence="5">3.1.1.-</ecNumber>
    </recommendedName>
</protein>
<proteinExistence type="inferred from homology"/>
<keyword evidence="7" id="KW-1185">Reference proteome</keyword>
<dbReference type="EC" id="3.1.1.-" evidence="5"/>
<sequence length="415" mass="44997">MFAACTLNLAAANAYANEHMEDSLSRFLIRGIPSMSSQPESDRDNPNKLTTMARRVVLSNSKLASENQARCLDGTMPVAYVAEGDPSRVIVFHQGGGWCSSTSECCQRATTPLGSSSEDKPTADLSTGGGYFNRDAEANPFFHNFTMIYLRYCDGGSFSGMKKEPQQGVCGSDGVDKLFYQGGGILDAAIDTLAPHVSKAELLVVSGCSAGGLATYLHVDKWAEHFPQARTVGMPDSGFFLDTDQGLREQFGTTHGHYETQLRWVFDAMEARGGVDQKCIAAHSGEEWRCMFAAYSAEHLVTSVFALQSVYDSWQVGNELAGDVTPESVNQYGSILRASVHKSLLSAPSGVAHGAFLDTCFHHCGKWNSMEVDGVDQTGAFASWLTSPGSRRVWEQTEAYPCDACCNRKETTSID</sequence>
<evidence type="ECO:0000256" key="5">
    <source>
        <dbReference type="RuleBase" id="RU363114"/>
    </source>
</evidence>
<dbReference type="EMBL" id="BNJQ01000016">
    <property type="protein sequence ID" value="GHP07343.1"/>
    <property type="molecule type" value="Genomic_DNA"/>
</dbReference>
<accession>A0A830HL30</accession>
<keyword evidence="5" id="KW-0961">Cell wall biogenesis/degradation</keyword>
<comment type="similarity">
    <text evidence="3 5">Belongs to the pectinacetylesterase family.</text>
</comment>
<comment type="function">
    <text evidence="1 5">Hydrolyzes acetyl esters in homogalacturonan regions of pectin. In type I primary cell wall, galacturonic acid residues of pectin can be acetylated at the O-2 and O-3 positions. Decreasing the degree of acetylation of pectin gels in vitro alters their physical properties.</text>
</comment>
<comment type="caution">
    <text evidence="6">The sequence shown here is derived from an EMBL/GenBank/DDBJ whole genome shotgun (WGS) entry which is preliminary data.</text>
</comment>